<proteinExistence type="predicted"/>
<sequence>MEPFSVLDDTLPLTEDLSLPPVMDMSERGKTIVVVHRGQILKELIQVFSKEKIINDNVTFKVILPDGKLEKAVDDGGVLRDVLSEFGMTFMSSAQWGMTLKCHTCDMTLDKENGKV</sequence>
<evidence type="ECO:0000313" key="1">
    <source>
        <dbReference type="EMBL" id="MED6255587.1"/>
    </source>
</evidence>
<accession>A0ABU7BY40</accession>
<gene>
    <name evidence="1" type="ORF">ATANTOWER_011689</name>
</gene>
<evidence type="ECO:0000313" key="2">
    <source>
        <dbReference type="Proteomes" id="UP001345963"/>
    </source>
</evidence>
<protein>
    <submittedName>
        <fullName evidence="1">Uncharacterized protein</fullName>
    </submittedName>
</protein>
<dbReference type="Proteomes" id="UP001345963">
    <property type="component" value="Unassembled WGS sequence"/>
</dbReference>
<organism evidence="1 2">
    <name type="scientific">Ataeniobius toweri</name>
    <dbReference type="NCBI Taxonomy" id="208326"/>
    <lineage>
        <taxon>Eukaryota</taxon>
        <taxon>Metazoa</taxon>
        <taxon>Chordata</taxon>
        <taxon>Craniata</taxon>
        <taxon>Vertebrata</taxon>
        <taxon>Euteleostomi</taxon>
        <taxon>Actinopterygii</taxon>
        <taxon>Neopterygii</taxon>
        <taxon>Teleostei</taxon>
        <taxon>Neoteleostei</taxon>
        <taxon>Acanthomorphata</taxon>
        <taxon>Ovalentaria</taxon>
        <taxon>Atherinomorphae</taxon>
        <taxon>Cyprinodontiformes</taxon>
        <taxon>Goodeidae</taxon>
        <taxon>Ataeniobius</taxon>
    </lineage>
</organism>
<keyword evidence="2" id="KW-1185">Reference proteome</keyword>
<dbReference type="EMBL" id="JAHUTI010071364">
    <property type="protein sequence ID" value="MED6255587.1"/>
    <property type="molecule type" value="Genomic_DNA"/>
</dbReference>
<reference evidence="1 2" key="1">
    <citation type="submission" date="2021-07" db="EMBL/GenBank/DDBJ databases">
        <authorList>
            <person name="Palmer J.M."/>
        </authorList>
    </citation>
    <scope>NUCLEOTIDE SEQUENCE [LARGE SCALE GENOMIC DNA]</scope>
    <source>
        <strain evidence="1 2">AT_MEX2019</strain>
        <tissue evidence="1">Muscle</tissue>
    </source>
</reference>
<name>A0ABU7BY40_9TELE</name>
<comment type="caution">
    <text evidence="1">The sequence shown here is derived from an EMBL/GenBank/DDBJ whole genome shotgun (WGS) entry which is preliminary data.</text>
</comment>